<name>A0A6A6WUA6_9PLEO</name>
<evidence type="ECO:0000313" key="2">
    <source>
        <dbReference type="EMBL" id="KAF2787327.1"/>
    </source>
</evidence>
<dbReference type="OrthoDB" id="3673440at2759"/>
<dbReference type="PANTHER" id="PTHR38790:SF4">
    <property type="entry name" value="2EXR DOMAIN-CONTAINING PROTEIN"/>
    <property type="match status" value="1"/>
</dbReference>
<accession>A0A6A6WUA6</accession>
<gene>
    <name evidence="2" type="ORF">K505DRAFT_343032</name>
</gene>
<feature type="compositionally biased region" description="Basic and acidic residues" evidence="1">
    <location>
        <begin position="100"/>
        <end position="110"/>
    </location>
</feature>
<organism evidence="2 3">
    <name type="scientific">Melanomma pulvis-pyrius CBS 109.77</name>
    <dbReference type="NCBI Taxonomy" id="1314802"/>
    <lineage>
        <taxon>Eukaryota</taxon>
        <taxon>Fungi</taxon>
        <taxon>Dikarya</taxon>
        <taxon>Ascomycota</taxon>
        <taxon>Pezizomycotina</taxon>
        <taxon>Dothideomycetes</taxon>
        <taxon>Pleosporomycetidae</taxon>
        <taxon>Pleosporales</taxon>
        <taxon>Melanommataceae</taxon>
        <taxon>Melanomma</taxon>
    </lineage>
</organism>
<keyword evidence="3" id="KW-1185">Reference proteome</keyword>
<dbReference type="Proteomes" id="UP000799757">
    <property type="component" value="Unassembled WGS sequence"/>
</dbReference>
<protein>
    <submittedName>
        <fullName evidence="2">Uncharacterized protein</fullName>
    </submittedName>
</protein>
<dbReference type="EMBL" id="MU002332">
    <property type="protein sequence ID" value="KAF2787327.1"/>
    <property type="molecule type" value="Genomic_DNA"/>
</dbReference>
<evidence type="ECO:0000313" key="3">
    <source>
        <dbReference type="Proteomes" id="UP000799757"/>
    </source>
</evidence>
<dbReference type="PANTHER" id="PTHR38790">
    <property type="entry name" value="2EXR DOMAIN-CONTAINING PROTEIN-RELATED"/>
    <property type="match status" value="1"/>
</dbReference>
<sequence>MKEQIRIIPIGRTSPLESLPLKRPEIKEAITTLAKSRPAMELPEGAQNQSNSLLLLLPGEIRNAIYRYCLGVRYDRVPRPPGPYEHPPGSYQYSSGLNEHPPDPDERPARDDAFNLLQTCRQIYTEARSLLERTAVAYVPVTGVTNFGVAIHQINRSTPADLLPAGVTVLQALTNFWHVRFHLHTATSLKERMNATNAISFDREACKLFSRLRQALLIFTSASPRLVQARGHAKRRAVVHFDHYFALWSKRIKHHQRVYTIFHLINLMGRDTDTVWEIRFYQNTEFDDIFGDGPRSRASVWNELVRLCQPYEHVTPKMEIYGADLPEGNDAYEHTRDITPSSIYWSSWPEDVPWRK</sequence>
<feature type="region of interest" description="Disordered" evidence="1">
    <location>
        <begin position="80"/>
        <end position="110"/>
    </location>
</feature>
<dbReference type="AlphaFoldDB" id="A0A6A6WUA6"/>
<proteinExistence type="predicted"/>
<evidence type="ECO:0000256" key="1">
    <source>
        <dbReference type="SAM" id="MobiDB-lite"/>
    </source>
</evidence>
<reference evidence="2" key="1">
    <citation type="journal article" date="2020" name="Stud. Mycol.">
        <title>101 Dothideomycetes genomes: a test case for predicting lifestyles and emergence of pathogens.</title>
        <authorList>
            <person name="Haridas S."/>
            <person name="Albert R."/>
            <person name="Binder M."/>
            <person name="Bloem J."/>
            <person name="Labutti K."/>
            <person name="Salamov A."/>
            <person name="Andreopoulos B."/>
            <person name="Baker S."/>
            <person name="Barry K."/>
            <person name="Bills G."/>
            <person name="Bluhm B."/>
            <person name="Cannon C."/>
            <person name="Castanera R."/>
            <person name="Culley D."/>
            <person name="Daum C."/>
            <person name="Ezra D."/>
            <person name="Gonzalez J."/>
            <person name="Henrissat B."/>
            <person name="Kuo A."/>
            <person name="Liang C."/>
            <person name="Lipzen A."/>
            <person name="Lutzoni F."/>
            <person name="Magnuson J."/>
            <person name="Mondo S."/>
            <person name="Nolan M."/>
            <person name="Ohm R."/>
            <person name="Pangilinan J."/>
            <person name="Park H.-J."/>
            <person name="Ramirez L."/>
            <person name="Alfaro M."/>
            <person name="Sun H."/>
            <person name="Tritt A."/>
            <person name="Yoshinaga Y."/>
            <person name="Zwiers L.-H."/>
            <person name="Turgeon B."/>
            <person name="Goodwin S."/>
            <person name="Spatafora J."/>
            <person name="Crous P."/>
            <person name="Grigoriev I."/>
        </authorList>
    </citation>
    <scope>NUCLEOTIDE SEQUENCE</scope>
    <source>
        <strain evidence="2">CBS 109.77</strain>
    </source>
</reference>